<dbReference type="Pfam" id="PF08814">
    <property type="entry name" value="XisH"/>
    <property type="match status" value="1"/>
</dbReference>
<evidence type="ECO:0000313" key="2">
    <source>
        <dbReference type="EMBL" id="WML85210.1"/>
    </source>
</evidence>
<dbReference type="InterPro" id="IPR011335">
    <property type="entry name" value="Restrct_endonuc-II-like"/>
</dbReference>
<dbReference type="EMBL" id="JAVFKN010000005">
    <property type="protein sequence ID" value="MDQ5768028.1"/>
    <property type="molecule type" value="Genomic_DNA"/>
</dbReference>
<dbReference type="GO" id="GO:0003676">
    <property type="term" value="F:nucleic acid binding"/>
    <property type="evidence" value="ECO:0007669"/>
    <property type="project" value="InterPro"/>
</dbReference>
<dbReference type="CDD" id="cd22366">
    <property type="entry name" value="XisH-like"/>
    <property type="match status" value="1"/>
</dbReference>
<evidence type="ECO:0000313" key="3">
    <source>
        <dbReference type="Proteomes" id="UP001223336"/>
    </source>
</evidence>
<dbReference type="Proteomes" id="UP001229862">
    <property type="component" value="Chromosome"/>
</dbReference>
<dbReference type="Proteomes" id="UP001223336">
    <property type="component" value="Unassembled WGS sequence"/>
</dbReference>
<dbReference type="InterPro" id="IPR014919">
    <property type="entry name" value="XisH"/>
</dbReference>
<organism evidence="2">
    <name type="scientific">Thiothrix subterranea</name>
    <dbReference type="NCBI Taxonomy" id="2735563"/>
    <lineage>
        <taxon>Bacteria</taxon>
        <taxon>Pseudomonadati</taxon>
        <taxon>Pseudomonadota</taxon>
        <taxon>Gammaproteobacteria</taxon>
        <taxon>Thiotrichales</taxon>
        <taxon>Thiotrichaceae</taxon>
        <taxon>Thiothrix</taxon>
    </lineage>
</organism>
<evidence type="ECO:0000313" key="1">
    <source>
        <dbReference type="EMBL" id="MDQ5768028.1"/>
    </source>
</evidence>
<accession>A0AA51MJ13</accession>
<dbReference type="RefSeq" id="WP_308134125.1">
    <property type="nucleotide sequence ID" value="NZ_CP133197.1"/>
</dbReference>
<proteinExistence type="predicted"/>
<dbReference type="InterPro" id="IPR011856">
    <property type="entry name" value="tRNA_endonuc-like_dom_sf"/>
</dbReference>
<dbReference type="Gene3D" id="3.40.1350.10">
    <property type="match status" value="1"/>
</dbReference>
<dbReference type="EMBL" id="CP133217">
    <property type="protein sequence ID" value="WML85210.1"/>
    <property type="molecule type" value="Genomic_DNA"/>
</dbReference>
<name>A0AA51MJ13_9GAMM</name>
<gene>
    <name evidence="1" type="ORF">RCC75_05785</name>
    <name evidence="2" type="ORF">RCG00_12940</name>
</gene>
<protein>
    <submittedName>
        <fullName evidence="2">XisH family protein</fullName>
    </submittedName>
</protein>
<dbReference type="SUPFAM" id="SSF52980">
    <property type="entry name" value="Restriction endonuclease-like"/>
    <property type="match status" value="1"/>
</dbReference>
<keyword evidence="3" id="KW-1185">Reference proteome</keyword>
<sequence length="138" mass="15983">MPAYDLFHHAVKNALQKDGWVITHDPFSIPFGGIDLYIDLGAERVLAAERENQRIAVEIKCFLSPSPVSEFHTALGQFLNYRLVLEESAPERTLYLAIPNDVYKTFFKLQFTQMALQRNQVKLIVFKPDREEIVEWTN</sequence>
<reference evidence="2 3" key="1">
    <citation type="submission" date="2023-08" db="EMBL/GenBank/DDBJ databases">
        <title>New molecular markers tilS and rpoB for phylogenetic and monitoring studies of the genus Thiothrix biodiversity.</title>
        <authorList>
            <person name="Ravin N.V."/>
            <person name="Smolyakov D."/>
            <person name="Markov N.D."/>
            <person name="Beletsky A.V."/>
            <person name="Mardanov A.V."/>
            <person name="Rudenko T.S."/>
            <person name="Grabovich M.Y."/>
        </authorList>
    </citation>
    <scope>NUCLEOTIDE SEQUENCE</scope>
    <source>
        <strain evidence="2">DNT52</strain>
        <strain evidence="1 3">H33</strain>
    </source>
</reference>
<dbReference type="AlphaFoldDB" id="A0AA51MJ13"/>